<feature type="transmembrane region" description="Helical" evidence="1">
    <location>
        <begin position="227"/>
        <end position="252"/>
    </location>
</feature>
<dbReference type="AlphaFoldDB" id="F6D7R4"/>
<feature type="transmembrane region" description="Helical" evidence="1">
    <location>
        <begin position="51"/>
        <end position="69"/>
    </location>
</feature>
<dbReference type="HOGENOM" id="CLU_080337_0_0_2"/>
<reference evidence="2 3" key="1">
    <citation type="journal article" date="2014" name="Int. J. Syst. Evol. Microbiol.">
        <title>Methanobacterium paludis sp. nov. and a novel strain of Methanobacterium lacus isolated from northern peatlands.</title>
        <authorList>
            <person name="Cadillo-Quiroz H."/>
            <person name="Brauer S.L."/>
            <person name="Goodson N."/>
            <person name="Yavitt J.B."/>
            <person name="Zinder S.H."/>
        </authorList>
    </citation>
    <scope>NUCLEOTIDE SEQUENCE [LARGE SCALE GENOMIC DNA]</scope>
    <source>
        <strain evidence="3">DSM 25820 / JCM 18151 / SWAN1</strain>
    </source>
</reference>
<sequence length="301" mass="31521">MSDIKEIKSIRIVPYTLMNSSISAVVGLIYAVILVIILGVVGVFLPSSLGITAGAIASLAVAVIILLPVGSFIFSVTQSFLTALIYNVFVPRLGGIKLDLVDLKEIIGVPVVPFALMLSAISATLVFLAMLIIGPILLIGLQGAAIASVYQGATIPGLGSIGALGIVGLLIMVIGVPIVMFIVSFIMTALAAIFYNLLAPKIGGIEFEFEALKEKLYGINSIPPIKLALIASIVMAIINLIFELISTVSSIAMGSSAAAGVISLLINVVFNFVIVFILYAIMAVLYNYLAPRIGAVKLELE</sequence>
<keyword evidence="3" id="KW-1185">Reference proteome</keyword>
<proteinExistence type="predicted"/>
<evidence type="ECO:0000313" key="2">
    <source>
        <dbReference type="EMBL" id="AEG17143.1"/>
    </source>
</evidence>
<organism evidence="2 3">
    <name type="scientific">Methanobacterium paludis (strain DSM 25820 / JCM 18151 / SWAN1)</name>
    <dbReference type="NCBI Taxonomy" id="868131"/>
    <lineage>
        <taxon>Archaea</taxon>
        <taxon>Methanobacteriati</taxon>
        <taxon>Methanobacteriota</taxon>
        <taxon>Methanomada group</taxon>
        <taxon>Methanobacteria</taxon>
        <taxon>Methanobacteriales</taxon>
        <taxon>Methanobacteriaceae</taxon>
        <taxon>Methanobacterium</taxon>
    </lineage>
</organism>
<gene>
    <name evidence="2" type="ordered locus">MSWAN_0096</name>
</gene>
<dbReference type="STRING" id="868131.MSWAN_0096"/>
<evidence type="ECO:0000256" key="1">
    <source>
        <dbReference type="SAM" id="Phobius"/>
    </source>
</evidence>
<name>F6D7R4_METPW</name>
<accession>F6D7R4</accession>
<dbReference type="Proteomes" id="UP000009231">
    <property type="component" value="Chromosome"/>
</dbReference>
<dbReference type="EMBL" id="CP002772">
    <property type="protein sequence ID" value="AEG17143.1"/>
    <property type="molecule type" value="Genomic_DNA"/>
</dbReference>
<dbReference type="OrthoDB" id="71512at2157"/>
<protein>
    <submittedName>
        <fullName evidence="2">Uncharacterized protein</fullName>
    </submittedName>
</protein>
<dbReference type="eggNOG" id="arCOG10162">
    <property type="taxonomic scope" value="Archaea"/>
</dbReference>
<dbReference type="KEGG" id="mew:MSWAN_0096"/>
<feature type="transmembrane region" description="Helical" evidence="1">
    <location>
        <begin position="264"/>
        <end position="289"/>
    </location>
</feature>
<evidence type="ECO:0000313" key="3">
    <source>
        <dbReference type="Proteomes" id="UP000009231"/>
    </source>
</evidence>
<keyword evidence="1" id="KW-0812">Transmembrane</keyword>
<feature type="transmembrane region" description="Helical" evidence="1">
    <location>
        <begin position="153"/>
        <end position="172"/>
    </location>
</feature>
<keyword evidence="1" id="KW-0472">Membrane</keyword>
<keyword evidence="1" id="KW-1133">Transmembrane helix</keyword>
<feature type="transmembrane region" description="Helical" evidence="1">
    <location>
        <begin position="114"/>
        <end position="141"/>
    </location>
</feature>
<feature type="transmembrane region" description="Helical" evidence="1">
    <location>
        <begin position="21"/>
        <end position="45"/>
    </location>
</feature>